<dbReference type="AlphaFoldDB" id="A0A0V7ZRD4"/>
<evidence type="ECO:0000313" key="3">
    <source>
        <dbReference type="Proteomes" id="UP000053372"/>
    </source>
</evidence>
<dbReference type="GO" id="GO:0005737">
    <property type="term" value="C:cytoplasm"/>
    <property type="evidence" value="ECO:0007669"/>
    <property type="project" value="TreeGrafter"/>
</dbReference>
<accession>A0A0V7ZRD4</accession>
<dbReference type="GO" id="GO:0004029">
    <property type="term" value="F:aldehyde dehydrogenase (NAD+) activity"/>
    <property type="evidence" value="ECO:0007669"/>
    <property type="project" value="TreeGrafter"/>
</dbReference>
<feature type="domain" description="NAD-dependent epimerase/dehydratase" evidence="1">
    <location>
        <begin position="94"/>
        <end position="236"/>
    </location>
</feature>
<dbReference type="Proteomes" id="UP000053372">
    <property type="component" value="Unassembled WGS sequence"/>
</dbReference>
<keyword evidence="3" id="KW-1185">Reference proteome</keyword>
<name>A0A0V7ZRD4_9CYAN</name>
<proteinExistence type="predicted"/>
<dbReference type="OrthoDB" id="9808276at2"/>
<dbReference type="PANTHER" id="PTHR48079">
    <property type="entry name" value="PROTEIN YEEZ"/>
    <property type="match status" value="1"/>
</dbReference>
<comment type="caution">
    <text evidence="2">The sequence shown here is derived from an EMBL/GenBank/DDBJ whole genome shotgun (WGS) entry which is preliminary data.</text>
</comment>
<organism evidence="2 3">
    <name type="scientific">Mastigocoleus testarum BC008</name>
    <dbReference type="NCBI Taxonomy" id="371196"/>
    <lineage>
        <taxon>Bacteria</taxon>
        <taxon>Bacillati</taxon>
        <taxon>Cyanobacteriota</taxon>
        <taxon>Cyanophyceae</taxon>
        <taxon>Nostocales</taxon>
        <taxon>Hapalosiphonaceae</taxon>
        <taxon>Mastigocoleus</taxon>
    </lineage>
</organism>
<dbReference type="RefSeq" id="WP_027840978.1">
    <property type="nucleotide sequence ID" value="NZ_LMTZ01000091.1"/>
</dbReference>
<dbReference type="Pfam" id="PF01370">
    <property type="entry name" value="Epimerase"/>
    <property type="match status" value="1"/>
</dbReference>
<evidence type="ECO:0000259" key="1">
    <source>
        <dbReference type="Pfam" id="PF01370"/>
    </source>
</evidence>
<dbReference type="InterPro" id="IPR051783">
    <property type="entry name" value="NAD(P)-dependent_oxidoreduct"/>
</dbReference>
<sequence length="296" mass="33275">MNVAIIGCGYVGSEIARHLSYAFSCKVKAIALSKEEVPQIKIPSWQQEAVIVNGDEPSLFSVLSNQDAVVLSFPGINNEKRLDTSSNRGFGNEETYLHITKNLIKALTLNQKSTVKQLIFLSSCDVYGNTNGAWVNEDYAIAPIKKHIEIIFQIEKALLQVSNQYLTVSVLRLGRIYGLNHRQNYVLERQLENYSSLCGRTISGTGEEFLNWTHIDDVKSVTGFILQHKLPGIYNLVNDLPIESGECFRQVCKSQGFANVEWDSSINTNLPNVRVSNQKLKSVGYRFIHNRFSVLD</sequence>
<dbReference type="InterPro" id="IPR036291">
    <property type="entry name" value="NAD(P)-bd_dom_sf"/>
</dbReference>
<dbReference type="PANTHER" id="PTHR48079:SF6">
    <property type="entry name" value="NAD(P)-BINDING DOMAIN-CONTAINING PROTEIN-RELATED"/>
    <property type="match status" value="1"/>
</dbReference>
<dbReference type="InterPro" id="IPR001509">
    <property type="entry name" value="Epimerase_deHydtase"/>
</dbReference>
<dbReference type="SUPFAM" id="SSF51735">
    <property type="entry name" value="NAD(P)-binding Rossmann-fold domains"/>
    <property type="match status" value="1"/>
</dbReference>
<evidence type="ECO:0000313" key="2">
    <source>
        <dbReference type="EMBL" id="KST67064.1"/>
    </source>
</evidence>
<protein>
    <recommendedName>
        <fullName evidence="1">NAD-dependent epimerase/dehydratase domain-containing protein</fullName>
    </recommendedName>
</protein>
<dbReference type="EMBL" id="LMTZ01000091">
    <property type="protein sequence ID" value="KST67064.1"/>
    <property type="molecule type" value="Genomic_DNA"/>
</dbReference>
<reference evidence="2 3" key="1">
    <citation type="journal article" date="2015" name="Genome Announc.">
        <title>Draft Genome of the Euendolithic (true boring) Cyanobacterium Mastigocoleus testarum strain BC008.</title>
        <authorList>
            <person name="Guida B.S."/>
            <person name="Garcia-Pichel F."/>
        </authorList>
    </citation>
    <scope>NUCLEOTIDE SEQUENCE [LARGE SCALE GENOMIC DNA]</scope>
    <source>
        <strain evidence="2 3">BC008</strain>
    </source>
</reference>
<gene>
    <name evidence="2" type="ORF">BC008_28150</name>
</gene>
<dbReference type="Gene3D" id="3.40.50.720">
    <property type="entry name" value="NAD(P)-binding Rossmann-like Domain"/>
    <property type="match status" value="1"/>
</dbReference>